<keyword evidence="2" id="KW-1185">Reference proteome</keyword>
<evidence type="ECO:0000313" key="2">
    <source>
        <dbReference type="Proteomes" id="UP000054166"/>
    </source>
</evidence>
<sequence length="178" mass="19787">MFGAFRDLDYDKYYESLRDPALWVVKAEERTAFKSVVTLIEKPFDYSQPVVVPFTVAVPNVNYPPVLNLGGYSVSSDTGLETDSKHAYRYIALIAFKSGHKVEIPAGYTTFDPVHDTFIPTGAFSTNVTFEEEIRGSRDHFDNCTADMEKTIFGAQITLEGGDVVRTGECLAFSQNSS</sequence>
<proteinExistence type="predicted"/>
<dbReference type="EMBL" id="KN833030">
    <property type="protein sequence ID" value="KIM76920.1"/>
    <property type="molecule type" value="Genomic_DNA"/>
</dbReference>
<dbReference type="AlphaFoldDB" id="A0A0C3EWM1"/>
<dbReference type="Proteomes" id="UP000054166">
    <property type="component" value="Unassembled WGS sequence"/>
</dbReference>
<gene>
    <name evidence="1" type="ORF">PILCRDRAFT_825925</name>
</gene>
<dbReference type="HOGENOM" id="CLU_1511164_0_0_1"/>
<dbReference type="InParanoid" id="A0A0C3EWM1"/>
<protein>
    <submittedName>
        <fullName evidence="1">Uncharacterized protein</fullName>
    </submittedName>
</protein>
<name>A0A0C3EWM1_PILCF</name>
<reference evidence="2" key="2">
    <citation type="submission" date="2015-01" db="EMBL/GenBank/DDBJ databases">
        <title>Evolutionary Origins and Diversification of the Mycorrhizal Mutualists.</title>
        <authorList>
            <consortium name="DOE Joint Genome Institute"/>
            <consortium name="Mycorrhizal Genomics Consortium"/>
            <person name="Kohler A."/>
            <person name="Kuo A."/>
            <person name="Nagy L.G."/>
            <person name="Floudas D."/>
            <person name="Copeland A."/>
            <person name="Barry K.W."/>
            <person name="Cichocki N."/>
            <person name="Veneault-Fourrey C."/>
            <person name="LaButti K."/>
            <person name="Lindquist E.A."/>
            <person name="Lipzen A."/>
            <person name="Lundell T."/>
            <person name="Morin E."/>
            <person name="Murat C."/>
            <person name="Riley R."/>
            <person name="Ohm R."/>
            <person name="Sun H."/>
            <person name="Tunlid A."/>
            <person name="Henrissat B."/>
            <person name="Grigoriev I.V."/>
            <person name="Hibbett D.S."/>
            <person name="Martin F."/>
        </authorList>
    </citation>
    <scope>NUCLEOTIDE SEQUENCE [LARGE SCALE GENOMIC DNA]</scope>
    <source>
        <strain evidence="2">F 1598</strain>
    </source>
</reference>
<dbReference type="OrthoDB" id="2590241at2759"/>
<accession>A0A0C3EWM1</accession>
<reference evidence="1 2" key="1">
    <citation type="submission" date="2014-04" db="EMBL/GenBank/DDBJ databases">
        <authorList>
            <consortium name="DOE Joint Genome Institute"/>
            <person name="Kuo A."/>
            <person name="Tarkka M."/>
            <person name="Buscot F."/>
            <person name="Kohler A."/>
            <person name="Nagy L.G."/>
            <person name="Floudas D."/>
            <person name="Copeland A."/>
            <person name="Barry K.W."/>
            <person name="Cichocki N."/>
            <person name="Veneault-Fourrey C."/>
            <person name="LaButti K."/>
            <person name="Lindquist E.A."/>
            <person name="Lipzen A."/>
            <person name="Lundell T."/>
            <person name="Morin E."/>
            <person name="Murat C."/>
            <person name="Sun H."/>
            <person name="Tunlid A."/>
            <person name="Henrissat B."/>
            <person name="Grigoriev I.V."/>
            <person name="Hibbett D.S."/>
            <person name="Martin F."/>
            <person name="Nordberg H.P."/>
            <person name="Cantor M.N."/>
            <person name="Hua S.X."/>
        </authorList>
    </citation>
    <scope>NUCLEOTIDE SEQUENCE [LARGE SCALE GENOMIC DNA]</scope>
    <source>
        <strain evidence="1 2">F 1598</strain>
    </source>
</reference>
<evidence type="ECO:0000313" key="1">
    <source>
        <dbReference type="EMBL" id="KIM76920.1"/>
    </source>
</evidence>
<organism evidence="1 2">
    <name type="scientific">Piloderma croceum (strain F 1598)</name>
    <dbReference type="NCBI Taxonomy" id="765440"/>
    <lineage>
        <taxon>Eukaryota</taxon>
        <taxon>Fungi</taxon>
        <taxon>Dikarya</taxon>
        <taxon>Basidiomycota</taxon>
        <taxon>Agaricomycotina</taxon>
        <taxon>Agaricomycetes</taxon>
        <taxon>Agaricomycetidae</taxon>
        <taxon>Atheliales</taxon>
        <taxon>Atheliaceae</taxon>
        <taxon>Piloderma</taxon>
    </lineage>
</organism>